<accession>A0A2G9YQC3</accession>
<proteinExistence type="predicted"/>
<dbReference type="PANTHER" id="PTHR46401:SF2">
    <property type="entry name" value="GLYCOSYLTRANSFERASE WBBK-RELATED"/>
    <property type="match status" value="1"/>
</dbReference>
<evidence type="ECO:0000313" key="4">
    <source>
        <dbReference type="EMBL" id="PIP21447.1"/>
    </source>
</evidence>
<evidence type="ECO:0000256" key="1">
    <source>
        <dbReference type="ARBA" id="ARBA00022679"/>
    </source>
</evidence>
<dbReference type="GO" id="GO:0009103">
    <property type="term" value="P:lipopolysaccharide biosynthetic process"/>
    <property type="evidence" value="ECO:0007669"/>
    <property type="project" value="TreeGrafter"/>
</dbReference>
<dbReference type="PANTHER" id="PTHR46401">
    <property type="entry name" value="GLYCOSYLTRANSFERASE WBBK-RELATED"/>
    <property type="match status" value="1"/>
</dbReference>
<dbReference type="Proteomes" id="UP000231567">
    <property type="component" value="Unassembled WGS sequence"/>
</dbReference>
<dbReference type="Pfam" id="PF00534">
    <property type="entry name" value="Glycos_transf_1"/>
    <property type="match status" value="1"/>
</dbReference>
<dbReference type="GO" id="GO:0016757">
    <property type="term" value="F:glycosyltransferase activity"/>
    <property type="evidence" value="ECO:0007669"/>
    <property type="project" value="InterPro"/>
</dbReference>
<dbReference type="EMBL" id="PCRM01000039">
    <property type="protein sequence ID" value="PIP21447.1"/>
    <property type="molecule type" value="Genomic_DNA"/>
</dbReference>
<dbReference type="Gene3D" id="3.40.50.2000">
    <property type="entry name" value="Glycogen Phosphorylase B"/>
    <property type="match status" value="2"/>
</dbReference>
<dbReference type="InterPro" id="IPR001296">
    <property type="entry name" value="Glyco_trans_1"/>
</dbReference>
<evidence type="ECO:0008006" key="6">
    <source>
        <dbReference type="Google" id="ProtNLM"/>
    </source>
</evidence>
<dbReference type="FunFam" id="3.40.50.2000:FF:000119">
    <property type="entry name" value="Glycosyl transferase group 1"/>
    <property type="match status" value="1"/>
</dbReference>
<reference evidence="4 5" key="1">
    <citation type="submission" date="2017-09" db="EMBL/GenBank/DDBJ databases">
        <title>Depth-based differentiation of microbial function through sediment-hosted aquifers and enrichment of novel symbionts in the deep terrestrial subsurface.</title>
        <authorList>
            <person name="Probst A.J."/>
            <person name="Ladd B."/>
            <person name="Jarett J.K."/>
            <person name="Geller-Mcgrath D.E."/>
            <person name="Sieber C.M."/>
            <person name="Emerson J.B."/>
            <person name="Anantharaman K."/>
            <person name="Thomas B.C."/>
            <person name="Malmstrom R."/>
            <person name="Stieglmeier M."/>
            <person name="Klingl A."/>
            <person name="Woyke T."/>
            <person name="Ryan C.M."/>
            <person name="Banfield J.F."/>
        </authorList>
    </citation>
    <scope>NUCLEOTIDE SEQUENCE [LARGE SCALE GENOMIC DNA]</scope>
    <source>
        <strain evidence="4">CG23_combo_of_CG06-09_8_20_14_all_40_13</strain>
    </source>
</reference>
<sequence>MAQSWNIGLDGRFYRRQTGGIGRYSQQLVQNMLKIDSQNQYFLFLTKQDLPECNLEAPNLKKILTDIPHYSLAEQVKLPFILRKYNLDLMHFLNFNLPIFYQGKFVVTIHDLTMVFYPALRRQQSKIFRQAFIKVLKTAIVKSQKIITASHCVKEDIIKYYGASSDKIAIIYEGASDTFGSASKFQQDKIKQKMAITKPFILFVSQWRPHKGLLQAIAAFEILHEKYYKSLQFVIAGKPNPDFPEIAEKIQASKHKKDIILPGFVADDDLPALYSAASVFIFPSFYEGFGLPPLEAMACGTPVCASNTSCMPEILGSAALYFNPQKPEDMAAKIKEALENQNLRHSLIARGFKQVKKYSFQKTAEETLNIYQKILTNR</sequence>
<name>A0A2G9YQC3_9BACT</name>
<dbReference type="Pfam" id="PF13439">
    <property type="entry name" value="Glyco_transf_4"/>
    <property type="match status" value="1"/>
</dbReference>
<evidence type="ECO:0000313" key="5">
    <source>
        <dbReference type="Proteomes" id="UP000231567"/>
    </source>
</evidence>
<dbReference type="InterPro" id="IPR028098">
    <property type="entry name" value="Glyco_trans_4-like_N"/>
</dbReference>
<protein>
    <recommendedName>
        <fullName evidence="6">Glycosyl transferase family 1</fullName>
    </recommendedName>
</protein>
<evidence type="ECO:0000259" key="3">
    <source>
        <dbReference type="Pfam" id="PF13439"/>
    </source>
</evidence>
<feature type="domain" description="Glycosyl transferase family 1" evidence="2">
    <location>
        <begin position="188"/>
        <end position="353"/>
    </location>
</feature>
<comment type="caution">
    <text evidence="4">The sequence shown here is derived from an EMBL/GenBank/DDBJ whole genome shotgun (WGS) entry which is preliminary data.</text>
</comment>
<organism evidence="4 5">
    <name type="scientific">Candidatus Nealsonbacteria bacterium CG23_combo_of_CG06-09_8_20_14_all_40_13</name>
    <dbReference type="NCBI Taxonomy" id="1974724"/>
    <lineage>
        <taxon>Bacteria</taxon>
        <taxon>Candidatus Nealsoniibacteriota</taxon>
    </lineage>
</organism>
<dbReference type="CDD" id="cd03809">
    <property type="entry name" value="GT4_MtfB-like"/>
    <property type="match status" value="1"/>
</dbReference>
<dbReference type="SUPFAM" id="SSF53756">
    <property type="entry name" value="UDP-Glycosyltransferase/glycogen phosphorylase"/>
    <property type="match status" value="1"/>
</dbReference>
<gene>
    <name evidence="4" type="ORF">COX39_02865</name>
</gene>
<evidence type="ECO:0000259" key="2">
    <source>
        <dbReference type="Pfam" id="PF00534"/>
    </source>
</evidence>
<dbReference type="AlphaFoldDB" id="A0A2G9YQC3"/>
<keyword evidence="1" id="KW-0808">Transferase</keyword>
<feature type="domain" description="Glycosyltransferase subfamily 4-like N-terminal" evidence="3">
    <location>
        <begin position="19"/>
        <end position="174"/>
    </location>
</feature>